<gene>
    <name evidence="1" type="ORF">ALEPTO_LOCUS12565</name>
</gene>
<comment type="caution">
    <text evidence="1">The sequence shown here is derived from an EMBL/GenBank/DDBJ whole genome shotgun (WGS) entry which is preliminary data.</text>
</comment>
<name>A0A9N9ICQ7_9GLOM</name>
<protein>
    <submittedName>
        <fullName evidence="1">4040_t:CDS:1</fullName>
    </submittedName>
</protein>
<keyword evidence="2" id="KW-1185">Reference proteome</keyword>
<dbReference type="Proteomes" id="UP000789508">
    <property type="component" value="Unassembled WGS sequence"/>
</dbReference>
<organism evidence="1 2">
    <name type="scientific">Ambispora leptoticha</name>
    <dbReference type="NCBI Taxonomy" id="144679"/>
    <lineage>
        <taxon>Eukaryota</taxon>
        <taxon>Fungi</taxon>
        <taxon>Fungi incertae sedis</taxon>
        <taxon>Mucoromycota</taxon>
        <taxon>Glomeromycotina</taxon>
        <taxon>Glomeromycetes</taxon>
        <taxon>Archaeosporales</taxon>
        <taxon>Ambisporaceae</taxon>
        <taxon>Ambispora</taxon>
    </lineage>
</organism>
<evidence type="ECO:0000313" key="1">
    <source>
        <dbReference type="EMBL" id="CAG8729477.1"/>
    </source>
</evidence>
<sequence>MTTQNNNQQSIQSTILLATEGSAWLNSKIDNQIKEFRQFLLYHKYKGTIIFEPKNTIIIESMEKSVNFFQLPKNKLDRIKEDLVYTTPAQINPITISYTSRIHALAYAYHLGELLMKKPKGNL</sequence>
<dbReference type="AlphaFoldDB" id="A0A9N9ICQ7"/>
<feature type="non-terminal residue" evidence="1">
    <location>
        <position position="123"/>
    </location>
</feature>
<accession>A0A9N9ICQ7</accession>
<proteinExistence type="predicted"/>
<dbReference type="EMBL" id="CAJVPS010029761">
    <property type="protein sequence ID" value="CAG8729477.1"/>
    <property type="molecule type" value="Genomic_DNA"/>
</dbReference>
<evidence type="ECO:0000313" key="2">
    <source>
        <dbReference type="Proteomes" id="UP000789508"/>
    </source>
</evidence>
<reference evidence="1" key="1">
    <citation type="submission" date="2021-06" db="EMBL/GenBank/DDBJ databases">
        <authorList>
            <person name="Kallberg Y."/>
            <person name="Tangrot J."/>
            <person name="Rosling A."/>
        </authorList>
    </citation>
    <scope>NUCLEOTIDE SEQUENCE</scope>
    <source>
        <strain evidence="1">FL130A</strain>
    </source>
</reference>